<dbReference type="InterPro" id="IPR036640">
    <property type="entry name" value="ABC1_TM_sf"/>
</dbReference>
<dbReference type="Gene3D" id="3.40.50.300">
    <property type="entry name" value="P-loop containing nucleotide triphosphate hydrolases"/>
    <property type="match status" value="1"/>
</dbReference>
<feature type="region of interest" description="Disordered" evidence="9">
    <location>
        <begin position="1"/>
        <end position="23"/>
    </location>
</feature>
<comment type="caution">
    <text evidence="13">The sequence shown here is derived from an EMBL/GenBank/DDBJ whole genome shotgun (WGS) entry which is preliminary data.</text>
</comment>
<dbReference type="PROSITE" id="PS50929">
    <property type="entry name" value="ABC_TM1F"/>
    <property type="match status" value="1"/>
</dbReference>
<evidence type="ECO:0000313" key="13">
    <source>
        <dbReference type="EMBL" id="RAV11262.1"/>
    </source>
</evidence>
<dbReference type="EMBL" id="QMFB01000038">
    <property type="protein sequence ID" value="RAV11262.1"/>
    <property type="molecule type" value="Genomic_DNA"/>
</dbReference>
<evidence type="ECO:0000256" key="4">
    <source>
        <dbReference type="ARBA" id="ARBA00022692"/>
    </source>
</evidence>
<keyword evidence="6 13" id="KW-0067">ATP-binding</keyword>
<evidence type="ECO:0000256" key="10">
    <source>
        <dbReference type="SAM" id="Phobius"/>
    </source>
</evidence>
<dbReference type="InterPro" id="IPR039421">
    <property type="entry name" value="Type_1_exporter"/>
</dbReference>
<dbReference type="Proteomes" id="UP000250369">
    <property type="component" value="Unassembled WGS sequence"/>
</dbReference>
<feature type="transmembrane region" description="Helical" evidence="10">
    <location>
        <begin position="84"/>
        <end position="104"/>
    </location>
</feature>
<feature type="transmembrane region" description="Helical" evidence="10">
    <location>
        <begin position="187"/>
        <end position="205"/>
    </location>
</feature>
<dbReference type="PROSITE" id="PS00211">
    <property type="entry name" value="ABC_TRANSPORTER_1"/>
    <property type="match status" value="1"/>
</dbReference>
<dbReference type="SMART" id="SM00382">
    <property type="entry name" value="AAA"/>
    <property type="match status" value="1"/>
</dbReference>
<feature type="domain" description="ABC transmembrane type-1" evidence="12">
    <location>
        <begin position="48"/>
        <end position="326"/>
    </location>
</feature>
<dbReference type="SUPFAM" id="SSF52540">
    <property type="entry name" value="P-loop containing nucleoside triphosphate hydrolases"/>
    <property type="match status" value="1"/>
</dbReference>
<keyword evidence="5" id="KW-0547">Nucleotide-binding</keyword>
<dbReference type="CDD" id="cd18550">
    <property type="entry name" value="ABC_6TM_exporter_like"/>
    <property type="match status" value="1"/>
</dbReference>
<dbReference type="Gene3D" id="1.20.1560.10">
    <property type="entry name" value="ABC transporter type 1, transmembrane domain"/>
    <property type="match status" value="1"/>
</dbReference>
<evidence type="ECO:0000259" key="11">
    <source>
        <dbReference type="PROSITE" id="PS50893"/>
    </source>
</evidence>
<evidence type="ECO:0000256" key="7">
    <source>
        <dbReference type="ARBA" id="ARBA00022989"/>
    </source>
</evidence>
<dbReference type="GO" id="GO:0016887">
    <property type="term" value="F:ATP hydrolysis activity"/>
    <property type="evidence" value="ECO:0007669"/>
    <property type="project" value="InterPro"/>
</dbReference>
<dbReference type="GO" id="GO:0015421">
    <property type="term" value="F:ABC-type oligopeptide transporter activity"/>
    <property type="evidence" value="ECO:0007669"/>
    <property type="project" value="TreeGrafter"/>
</dbReference>
<dbReference type="InterPro" id="IPR011527">
    <property type="entry name" value="ABC1_TM_dom"/>
</dbReference>
<dbReference type="PANTHER" id="PTHR43394:SF1">
    <property type="entry name" value="ATP-BINDING CASSETTE SUB-FAMILY B MEMBER 10, MITOCHONDRIAL"/>
    <property type="match status" value="1"/>
</dbReference>
<feature type="transmembrane region" description="Helical" evidence="10">
    <location>
        <begin position="157"/>
        <end position="181"/>
    </location>
</feature>
<dbReference type="GO" id="GO:0005524">
    <property type="term" value="F:ATP binding"/>
    <property type="evidence" value="ECO:0007669"/>
    <property type="project" value="UniProtKB-KW"/>
</dbReference>
<feature type="domain" description="ABC transporter" evidence="11">
    <location>
        <begin position="366"/>
        <end position="600"/>
    </location>
</feature>
<keyword evidence="4 10" id="KW-0812">Transmembrane</keyword>
<keyword evidence="3" id="KW-1003">Cell membrane</keyword>
<dbReference type="InterPro" id="IPR003439">
    <property type="entry name" value="ABC_transporter-like_ATP-bd"/>
</dbReference>
<keyword evidence="8 10" id="KW-0472">Membrane</keyword>
<dbReference type="GO" id="GO:0005886">
    <property type="term" value="C:plasma membrane"/>
    <property type="evidence" value="ECO:0007669"/>
    <property type="project" value="UniProtKB-SubCell"/>
</dbReference>
<evidence type="ECO:0000259" key="12">
    <source>
        <dbReference type="PROSITE" id="PS50929"/>
    </source>
</evidence>
<keyword evidence="7 10" id="KW-1133">Transmembrane helix</keyword>
<evidence type="ECO:0000256" key="8">
    <source>
        <dbReference type="ARBA" id="ARBA00023136"/>
    </source>
</evidence>
<keyword evidence="14" id="KW-1185">Reference proteome</keyword>
<name>A0A329LVT6_9BACL</name>
<gene>
    <name evidence="13" type="ORF">DQG23_36495</name>
</gene>
<evidence type="ECO:0000313" key="14">
    <source>
        <dbReference type="Proteomes" id="UP000250369"/>
    </source>
</evidence>
<accession>A0A329LVT6</accession>
<feature type="compositionally biased region" description="Gly residues" evidence="9">
    <location>
        <begin position="1"/>
        <end position="16"/>
    </location>
</feature>
<proteinExistence type="predicted"/>
<dbReference type="FunFam" id="3.40.50.300:FF:000221">
    <property type="entry name" value="Multidrug ABC transporter ATP-binding protein"/>
    <property type="match status" value="1"/>
</dbReference>
<evidence type="ECO:0000256" key="6">
    <source>
        <dbReference type="ARBA" id="ARBA00022840"/>
    </source>
</evidence>
<dbReference type="PANTHER" id="PTHR43394">
    <property type="entry name" value="ATP-DEPENDENT PERMEASE MDL1, MITOCHONDRIAL"/>
    <property type="match status" value="1"/>
</dbReference>
<dbReference type="InterPro" id="IPR027417">
    <property type="entry name" value="P-loop_NTPase"/>
</dbReference>
<evidence type="ECO:0000256" key="2">
    <source>
        <dbReference type="ARBA" id="ARBA00022448"/>
    </source>
</evidence>
<feature type="transmembrane region" description="Helical" evidence="10">
    <location>
        <begin position="43"/>
        <end position="64"/>
    </location>
</feature>
<dbReference type="Pfam" id="PF00664">
    <property type="entry name" value="ABC_membrane"/>
    <property type="match status" value="1"/>
</dbReference>
<evidence type="ECO:0000256" key="1">
    <source>
        <dbReference type="ARBA" id="ARBA00004651"/>
    </source>
</evidence>
<dbReference type="Pfam" id="PF00005">
    <property type="entry name" value="ABC_tran"/>
    <property type="match status" value="1"/>
</dbReference>
<dbReference type="PROSITE" id="PS50893">
    <property type="entry name" value="ABC_TRANSPORTER_2"/>
    <property type="match status" value="1"/>
</dbReference>
<dbReference type="InterPro" id="IPR003593">
    <property type="entry name" value="AAA+_ATPase"/>
</dbReference>
<evidence type="ECO:0000256" key="5">
    <source>
        <dbReference type="ARBA" id="ARBA00022741"/>
    </source>
</evidence>
<sequence>MMSGGGYGGGGMGGRKGLSPGDRPKAKLKDVSLTRIFGLFRSYWQLLLAILALALLGAVIGLVPPLVMRDIVDNAIPQGDRERLLLAIGLMVGLPLISGLLGVWQNHMNNKVGQGVMRDLRRGLFRNLQKQSMSFFTHSRSGEVIQRLTGDVQAVQGVVTGTIVNAITQMVIMATTLIILFRLDWRLALISIVILPLFVIPVRSVSRARKKLQAETQKVRAEMAAELGETFGVSGAMLTRIFGKESAQEARFAELNEKVMALELRLNLVGRWFGLVVGVLAPTGAAIIYLYGGIGVMDGSMSIGDIIAFTAYVGRLYGPTSTLLNLHVEVSTALGVFQRIYEYMDMKSDIVDAPDAKPLPPLTGHIAYRGVSFEYKPGQTALENISFSVRPGQLMALVGPSGAGKSTLIGMMARLHDPTDGAVEMDGHDLRQVTLQSLREQVAFVTQESFLFHETIRENMRFAKEDATDGEIEDACRKAYIHDLIAGLPEGYDTMVGERGHRLSGGERQRLAIARAILRNPRVLVLDEATSHLDSESEAYVQTALEELMQGRTTIVIAHRLSTVLAADSIITLENGRIAEQGTHAELLAKEGLYAKLYHTQFAKVEEQGAAYEADRLQANGQGD</sequence>
<evidence type="ECO:0000256" key="9">
    <source>
        <dbReference type="SAM" id="MobiDB-lite"/>
    </source>
</evidence>
<dbReference type="SUPFAM" id="SSF90123">
    <property type="entry name" value="ABC transporter transmembrane region"/>
    <property type="match status" value="1"/>
</dbReference>
<dbReference type="InterPro" id="IPR017871">
    <property type="entry name" value="ABC_transporter-like_CS"/>
</dbReference>
<protein>
    <submittedName>
        <fullName evidence="13">ABC transporter ATP-binding protein</fullName>
    </submittedName>
</protein>
<comment type="subcellular location">
    <subcellularLocation>
        <location evidence="1">Cell membrane</location>
        <topology evidence="1">Multi-pass membrane protein</topology>
    </subcellularLocation>
</comment>
<evidence type="ECO:0000256" key="3">
    <source>
        <dbReference type="ARBA" id="ARBA00022475"/>
    </source>
</evidence>
<reference evidence="13 14" key="1">
    <citation type="journal article" date="2009" name="Int. J. Syst. Evol. Microbiol.">
        <title>Paenibacillus contaminans sp. nov., isolated from a contaminated laboratory plate.</title>
        <authorList>
            <person name="Chou J.H."/>
            <person name="Lee J.H."/>
            <person name="Lin M.C."/>
            <person name="Chang P.S."/>
            <person name="Arun A.B."/>
            <person name="Young C.C."/>
            <person name="Chen W.M."/>
        </authorList>
    </citation>
    <scope>NUCLEOTIDE SEQUENCE [LARGE SCALE GENOMIC DNA]</scope>
    <source>
        <strain evidence="13 14">CKOBP-6</strain>
    </source>
</reference>
<organism evidence="13 14">
    <name type="scientific">Paenibacillus contaminans</name>
    <dbReference type="NCBI Taxonomy" id="450362"/>
    <lineage>
        <taxon>Bacteria</taxon>
        <taxon>Bacillati</taxon>
        <taxon>Bacillota</taxon>
        <taxon>Bacilli</taxon>
        <taxon>Bacillales</taxon>
        <taxon>Paenibacillaceae</taxon>
        <taxon>Paenibacillus</taxon>
    </lineage>
</organism>
<keyword evidence="2" id="KW-0813">Transport</keyword>
<dbReference type="OrthoDB" id="9770415at2"/>
<dbReference type="AlphaFoldDB" id="A0A329LVT6"/>
<feature type="transmembrane region" description="Helical" evidence="10">
    <location>
        <begin position="272"/>
        <end position="292"/>
    </location>
</feature>